<gene>
    <name evidence="1" type="ORF">DSCA_05600</name>
</gene>
<protein>
    <submittedName>
        <fullName evidence="1">Uncharacterized protein</fullName>
    </submittedName>
</protein>
<organism evidence="1 2">
    <name type="scientific">Desulfosarcina alkanivorans</name>
    <dbReference type="NCBI Taxonomy" id="571177"/>
    <lineage>
        <taxon>Bacteria</taxon>
        <taxon>Pseudomonadati</taxon>
        <taxon>Thermodesulfobacteriota</taxon>
        <taxon>Desulfobacteria</taxon>
        <taxon>Desulfobacterales</taxon>
        <taxon>Desulfosarcinaceae</taxon>
        <taxon>Desulfosarcina</taxon>
    </lineage>
</organism>
<dbReference type="EMBL" id="AP021874">
    <property type="protein sequence ID" value="BBO66630.1"/>
    <property type="molecule type" value="Genomic_DNA"/>
</dbReference>
<dbReference type="KEGG" id="dalk:DSCA_05600"/>
<proteinExistence type="predicted"/>
<accession>A0A5K7YF27</accession>
<reference evidence="1 2" key="1">
    <citation type="submission" date="2019-11" db="EMBL/GenBank/DDBJ databases">
        <title>Comparative genomics of hydrocarbon-degrading Desulfosarcina strains.</title>
        <authorList>
            <person name="Watanabe M."/>
            <person name="Kojima H."/>
            <person name="Fukui M."/>
        </authorList>
    </citation>
    <scope>NUCLEOTIDE SEQUENCE [LARGE SCALE GENOMIC DNA]</scope>
    <source>
        <strain evidence="1 2">PL12</strain>
    </source>
</reference>
<name>A0A5K7YF27_9BACT</name>
<dbReference type="Proteomes" id="UP000427906">
    <property type="component" value="Chromosome"/>
</dbReference>
<keyword evidence="2" id="KW-1185">Reference proteome</keyword>
<evidence type="ECO:0000313" key="2">
    <source>
        <dbReference type="Proteomes" id="UP000427906"/>
    </source>
</evidence>
<sequence>MNEAANAAEKNIQNLYTLHNRPIPDGYHKKGVYNGPKRNQTIRKTVSAPFTNAQAPGQE</sequence>
<dbReference type="AlphaFoldDB" id="A0A5K7YF27"/>
<evidence type="ECO:0000313" key="1">
    <source>
        <dbReference type="EMBL" id="BBO66630.1"/>
    </source>
</evidence>